<sequence length="223" mass="23898">MNKYCLLGIFGFLSNLLVISSAQGAIVSYTSQSDFLTDTNANPTLPLPDTGGVVNSLIVNGLEFTTPSPSFASGDFSNRLSGNVISVSGLEDLNIALTSSSPIYSFGFDFHEPEFDPNRFGTFVDSVFTVELLLNTTLVGSFSFNSPNDTAAFNGVWSDSAFNKVEIQETTGGIENEFFGQFYIGTDQMTIQTVLEPLTILGAGTAIAFGTGFKRKLAKAKKK</sequence>
<evidence type="ECO:0000313" key="3">
    <source>
        <dbReference type="Proteomes" id="UP000001203"/>
    </source>
</evidence>
<protein>
    <recommendedName>
        <fullName evidence="4">PEP-CTERM protein-sorting domain-containing protein</fullName>
    </recommendedName>
</protein>
<dbReference type="NCBIfam" id="TIGR04155">
    <property type="entry name" value="cyano_PEP"/>
    <property type="match status" value="1"/>
</dbReference>
<dbReference type="HOGENOM" id="CLU_1238531_0_0_3"/>
<organism evidence="2 3">
    <name type="scientific">Crocosphaera subtropica (strain ATCC 51142 / BH68)</name>
    <name type="common">Cyanothece sp. (strain ATCC 51142)</name>
    <dbReference type="NCBI Taxonomy" id="43989"/>
    <lineage>
        <taxon>Bacteria</taxon>
        <taxon>Bacillati</taxon>
        <taxon>Cyanobacteriota</taxon>
        <taxon>Cyanophyceae</taxon>
        <taxon>Oscillatoriophycideae</taxon>
        <taxon>Chroococcales</taxon>
        <taxon>Aphanothecaceae</taxon>
        <taxon>Crocosphaera</taxon>
        <taxon>Crocosphaera subtropica</taxon>
    </lineage>
</organism>
<dbReference type="Proteomes" id="UP000001203">
    <property type="component" value="Chromosome circular"/>
</dbReference>
<keyword evidence="1" id="KW-0732">Signal</keyword>
<dbReference type="KEGG" id="cyt:cce_2176"/>
<feature type="chain" id="PRO_5002769839" description="PEP-CTERM protein-sorting domain-containing protein" evidence="1">
    <location>
        <begin position="25"/>
        <end position="223"/>
    </location>
</feature>
<keyword evidence="3" id="KW-1185">Reference proteome</keyword>
<reference evidence="2 3" key="1">
    <citation type="journal article" date="2008" name="Proc. Natl. Acad. Sci. U.S.A.">
        <title>The genome of Cyanothece 51142, a unicellular diazotrophic cyanobacterium important in the marine nitrogen cycle.</title>
        <authorList>
            <person name="Welsh E.A."/>
            <person name="Liberton M."/>
            <person name="Stoeckel J."/>
            <person name="Loh T."/>
            <person name="Elvitigala T."/>
            <person name="Wang C."/>
            <person name="Wollam A."/>
            <person name="Fulton R.S."/>
            <person name="Clifton S.W."/>
            <person name="Jacobs J.M."/>
            <person name="Aurora R."/>
            <person name="Ghosh B.K."/>
            <person name="Sherman L.A."/>
            <person name="Smith R.D."/>
            <person name="Wilson R.K."/>
            <person name="Pakrasi H.B."/>
        </authorList>
    </citation>
    <scope>NUCLEOTIDE SEQUENCE [LARGE SCALE GENOMIC DNA]</scope>
    <source>
        <strain evidence="3">ATCC 51142 / BH68</strain>
    </source>
</reference>
<dbReference type="InterPro" id="IPR026374">
    <property type="entry name" value="Cyano_PEP"/>
</dbReference>
<dbReference type="OrthoDB" id="9554186at2"/>
<gene>
    <name evidence="2" type="ordered locus">cce_2176</name>
</gene>
<evidence type="ECO:0008006" key="4">
    <source>
        <dbReference type="Google" id="ProtNLM"/>
    </source>
</evidence>
<name>B1WNU7_CROS5</name>
<evidence type="ECO:0000313" key="2">
    <source>
        <dbReference type="EMBL" id="ACB51526.1"/>
    </source>
</evidence>
<dbReference type="EMBL" id="CP000806">
    <property type="protein sequence ID" value="ACB51526.1"/>
    <property type="molecule type" value="Genomic_DNA"/>
</dbReference>
<dbReference type="AlphaFoldDB" id="B1WNU7"/>
<accession>B1WNU7</accession>
<dbReference type="RefSeq" id="WP_009546927.1">
    <property type="nucleotide sequence ID" value="NC_010546.1"/>
</dbReference>
<proteinExistence type="predicted"/>
<evidence type="ECO:0000256" key="1">
    <source>
        <dbReference type="SAM" id="SignalP"/>
    </source>
</evidence>
<feature type="signal peptide" evidence="1">
    <location>
        <begin position="1"/>
        <end position="24"/>
    </location>
</feature>